<evidence type="ECO:0000259" key="1">
    <source>
        <dbReference type="PROSITE" id="PS51725"/>
    </source>
</evidence>
<organism evidence="2 3">
    <name type="scientific">Devosia epidermidihirudinis</name>
    <dbReference type="NCBI Taxonomy" id="1293439"/>
    <lineage>
        <taxon>Bacteria</taxon>
        <taxon>Pseudomonadati</taxon>
        <taxon>Pseudomonadota</taxon>
        <taxon>Alphaproteobacteria</taxon>
        <taxon>Hyphomicrobiales</taxon>
        <taxon>Devosiaceae</taxon>
        <taxon>Devosia</taxon>
    </lineage>
</organism>
<dbReference type="STRING" id="1293439.WH87_11835"/>
<dbReference type="PROSITE" id="PS51725">
    <property type="entry name" value="ABM"/>
    <property type="match status" value="1"/>
</dbReference>
<dbReference type="EMBL" id="LANJ01000019">
    <property type="protein sequence ID" value="KKC37249.1"/>
    <property type="molecule type" value="Genomic_DNA"/>
</dbReference>
<reference evidence="2 3" key="1">
    <citation type="submission" date="2015-03" db="EMBL/GenBank/DDBJ databases">
        <authorList>
            <person name="Lepp D."/>
            <person name="Hassan Y.I."/>
            <person name="Li X.-Z."/>
            <person name="Zhou T."/>
        </authorList>
    </citation>
    <scope>NUCLEOTIDE SEQUENCE [LARGE SCALE GENOMIC DNA]</scope>
    <source>
        <strain evidence="2 3">E84</strain>
    </source>
</reference>
<evidence type="ECO:0000313" key="3">
    <source>
        <dbReference type="Proteomes" id="UP000033411"/>
    </source>
</evidence>
<dbReference type="InterPro" id="IPR007138">
    <property type="entry name" value="ABM_dom"/>
</dbReference>
<comment type="caution">
    <text evidence="2">The sequence shown here is derived from an EMBL/GenBank/DDBJ whole genome shotgun (WGS) entry which is preliminary data.</text>
</comment>
<dbReference type="Pfam" id="PF03992">
    <property type="entry name" value="ABM"/>
    <property type="match status" value="1"/>
</dbReference>
<dbReference type="GO" id="GO:0003824">
    <property type="term" value="F:catalytic activity"/>
    <property type="evidence" value="ECO:0007669"/>
    <property type="project" value="TreeGrafter"/>
</dbReference>
<dbReference type="InterPro" id="IPR050744">
    <property type="entry name" value="AI-2_Isomerase_LsrG"/>
</dbReference>
<gene>
    <name evidence="2" type="ORF">WH87_11835</name>
</gene>
<feature type="domain" description="ABM" evidence="1">
    <location>
        <begin position="2"/>
        <end position="90"/>
    </location>
</feature>
<dbReference type="AlphaFoldDB" id="A0A0F5QB76"/>
<dbReference type="Gene3D" id="3.30.70.100">
    <property type="match status" value="1"/>
</dbReference>
<dbReference type="PANTHER" id="PTHR33336:SF15">
    <property type="entry name" value="ABM DOMAIN-CONTAINING PROTEIN"/>
    <property type="match status" value="1"/>
</dbReference>
<name>A0A0F5QB76_9HYPH</name>
<sequence length="98" mass="11186">MIYVVATFHLHPGKLEPFVVAAHAAIDASRRETGCFLYDLHASVTDPDRVVMLEQWETREALDRHLSSNHIANFTHTNKPYVVSVKVEVIHPQRIEVL</sequence>
<keyword evidence="3" id="KW-1185">Reference proteome</keyword>
<proteinExistence type="predicted"/>
<dbReference type="Proteomes" id="UP000033411">
    <property type="component" value="Unassembled WGS sequence"/>
</dbReference>
<dbReference type="PANTHER" id="PTHR33336">
    <property type="entry name" value="QUINOL MONOOXYGENASE YGIN-RELATED"/>
    <property type="match status" value="1"/>
</dbReference>
<evidence type="ECO:0000313" key="2">
    <source>
        <dbReference type="EMBL" id="KKC37249.1"/>
    </source>
</evidence>
<dbReference type="SUPFAM" id="SSF54909">
    <property type="entry name" value="Dimeric alpha+beta barrel"/>
    <property type="match status" value="1"/>
</dbReference>
<protein>
    <recommendedName>
        <fullName evidence="1">ABM domain-containing protein</fullName>
    </recommendedName>
</protein>
<dbReference type="RefSeq" id="WP_046137551.1">
    <property type="nucleotide sequence ID" value="NZ_LANJ01000019.1"/>
</dbReference>
<dbReference type="PATRIC" id="fig|1293439.3.peg.1966"/>
<dbReference type="InterPro" id="IPR011008">
    <property type="entry name" value="Dimeric_a/b-barrel"/>
</dbReference>
<accession>A0A0F5QB76</accession>